<name>A0AA38NUC0_9AGAR</name>
<sequence length="156" mass="16943">MENTMAETAAASLAQHPPAVKVGGRRLSMNSKPHIHHSMHSPSEVMPADESAIDTSNPSYSAAEPVSSPTFDDYPRPIHHSEESKESSEEQVEHHKEKIPHFRREQKRVPGPGVAGMEKFTHNKKGEETMPTREHSGGGHSFGAGGRIVQPAGKGL</sequence>
<evidence type="ECO:0000313" key="2">
    <source>
        <dbReference type="EMBL" id="KAJ3830786.1"/>
    </source>
</evidence>
<dbReference type="EMBL" id="MU808251">
    <property type="protein sequence ID" value="KAJ3830786.1"/>
    <property type="molecule type" value="Genomic_DNA"/>
</dbReference>
<protein>
    <submittedName>
        <fullName evidence="2">Uncharacterized protein</fullName>
    </submittedName>
</protein>
<keyword evidence="3" id="KW-1185">Reference proteome</keyword>
<feature type="region of interest" description="Disordered" evidence="1">
    <location>
        <begin position="1"/>
        <end position="156"/>
    </location>
</feature>
<reference evidence="2" key="1">
    <citation type="submission" date="2022-08" db="EMBL/GenBank/DDBJ databases">
        <authorList>
            <consortium name="DOE Joint Genome Institute"/>
            <person name="Min B."/>
            <person name="Riley R."/>
            <person name="Sierra-Patev S."/>
            <person name="Naranjo-Ortiz M."/>
            <person name="Looney B."/>
            <person name="Konkel Z."/>
            <person name="Slot J.C."/>
            <person name="Sakamoto Y."/>
            <person name="Steenwyk J.L."/>
            <person name="Rokas A."/>
            <person name="Carro J."/>
            <person name="Camarero S."/>
            <person name="Ferreira P."/>
            <person name="Molpeceres G."/>
            <person name="Ruiz-Duenas F.J."/>
            <person name="Serrano A."/>
            <person name="Henrissat B."/>
            <person name="Drula E."/>
            <person name="Hughes K.W."/>
            <person name="Mata J.L."/>
            <person name="Ishikawa N.K."/>
            <person name="Vargas-Isla R."/>
            <person name="Ushijima S."/>
            <person name="Smith C.A."/>
            <person name="Ahrendt S."/>
            <person name="Andreopoulos W."/>
            <person name="He G."/>
            <person name="Labutti K."/>
            <person name="Lipzen A."/>
            <person name="Ng V."/>
            <person name="Sandor L."/>
            <person name="Barry K."/>
            <person name="Martinez A.T."/>
            <person name="Xiao Y."/>
            <person name="Gibbons J.G."/>
            <person name="Terashima K."/>
            <person name="Hibbett D.S."/>
            <person name="Grigoriev I.V."/>
        </authorList>
    </citation>
    <scope>NUCLEOTIDE SEQUENCE</scope>
    <source>
        <strain evidence="2">TFB9207</strain>
    </source>
</reference>
<evidence type="ECO:0000256" key="1">
    <source>
        <dbReference type="SAM" id="MobiDB-lite"/>
    </source>
</evidence>
<comment type="caution">
    <text evidence="2">The sequence shown here is derived from an EMBL/GenBank/DDBJ whole genome shotgun (WGS) entry which is preliminary data.</text>
</comment>
<evidence type="ECO:0000313" key="3">
    <source>
        <dbReference type="Proteomes" id="UP001163846"/>
    </source>
</evidence>
<feature type="compositionally biased region" description="Basic and acidic residues" evidence="1">
    <location>
        <begin position="73"/>
        <end position="103"/>
    </location>
</feature>
<dbReference type="Proteomes" id="UP001163846">
    <property type="component" value="Unassembled WGS sequence"/>
</dbReference>
<gene>
    <name evidence="2" type="ORF">F5878DRAFT_636480</name>
</gene>
<proteinExistence type="predicted"/>
<dbReference type="AlphaFoldDB" id="A0AA38NUC0"/>
<accession>A0AA38NUC0</accession>
<feature type="compositionally biased region" description="Basic and acidic residues" evidence="1">
    <location>
        <begin position="119"/>
        <end position="137"/>
    </location>
</feature>
<organism evidence="2 3">
    <name type="scientific">Lentinula raphanica</name>
    <dbReference type="NCBI Taxonomy" id="153919"/>
    <lineage>
        <taxon>Eukaryota</taxon>
        <taxon>Fungi</taxon>
        <taxon>Dikarya</taxon>
        <taxon>Basidiomycota</taxon>
        <taxon>Agaricomycotina</taxon>
        <taxon>Agaricomycetes</taxon>
        <taxon>Agaricomycetidae</taxon>
        <taxon>Agaricales</taxon>
        <taxon>Marasmiineae</taxon>
        <taxon>Omphalotaceae</taxon>
        <taxon>Lentinula</taxon>
    </lineage>
</organism>